<dbReference type="GO" id="GO:0003677">
    <property type="term" value="F:DNA binding"/>
    <property type="evidence" value="ECO:0007669"/>
    <property type="project" value="UniProtKB-KW"/>
</dbReference>
<dbReference type="PANTHER" id="PTHR36924">
    <property type="entry name" value="ANTITOXIN HIGA-1"/>
    <property type="match status" value="1"/>
</dbReference>
<dbReference type="Gene3D" id="1.10.260.40">
    <property type="entry name" value="lambda repressor-like DNA-binding domains"/>
    <property type="match status" value="1"/>
</dbReference>
<organism evidence="2 3">
    <name type="scientific">Planktothrix agardhii CCAP 1459/11A</name>
    <dbReference type="NCBI Taxonomy" id="282420"/>
    <lineage>
        <taxon>Bacteria</taxon>
        <taxon>Bacillati</taxon>
        <taxon>Cyanobacteriota</taxon>
        <taxon>Cyanophyceae</taxon>
        <taxon>Oscillatoriophycideae</taxon>
        <taxon>Oscillatoriales</taxon>
        <taxon>Microcoleaceae</taxon>
        <taxon>Planktothrix</taxon>
    </lineage>
</organism>
<dbReference type="InterPro" id="IPR013430">
    <property type="entry name" value="Toxin_antidote_HigA"/>
</dbReference>
<keyword evidence="1" id="KW-0238">DNA-binding</keyword>
<dbReference type="PANTHER" id="PTHR36924:SF1">
    <property type="entry name" value="ANTITOXIN HIGA-1"/>
    <property type="match status" value="1"/>
</dbReference>
<evidence type="ECO:0000256" key="1">
    <source>
        <dbReference type="ARBA" id="ARBA00023125"/>
    </source>
</evidence>
<gene>
    <name evidence="2" type="ORF">PA905_02370</name>
</gene>
<dbReference type="EMBL" id="BJCD01000028">
    <property type="protein sequence ID" value="GDZ92542.1"/>
    <property type="molecule type" value="Genomic_DNA"/>
</dbReference>
<dbReference type="InterPro" id="IPR010982">
    <property type="entry name" value="Lambda_DNA-bd_dom_sf"/>
</dbReference>
<comment type="caution">
    <text evidence="2">The sequence shown here is derived from an EMBL/GenBank/DDBJ whole genome shotgun (WGS) entry which is preliminary data.</text>
</comment>
<dbReference type="AlphaFoldDB" id="A0A4P5ZGZ8"/>
<sequence>MNEILLYNPHAGDILEHEFLEELGINQNTLASAIDVDSNKIHAIIKGECPVTAEIDLCLCRYFGLSEGYFLRLQNTYEIMEAKRKLGEKLNQINPYSYSQ</sequence>
<dbReference type="Proteomes" id="UP000299794">
    <property type="component" value="Unassembled WGS sequence"/>
</dbReference>
<accession>A0A4P5ZGZ8</accession>
<evidence type="ECO:0000313" key="2">
    <source>
        <dbReference type="EMBL" id="GDZ92542.1"/>
    </source>
</evidence>
<dbReference type="NCBIfam" id="TIGR02607">
    <property type="entry name" value="antidote_HigA"/>
    <property type="match status" value="1"/>
</dbReference>
<evidence type="ECO:0000313" key="3">
    <source>
        <dbReference type="Proteomes" id="UP000299794"/>
    </source>
</evidence>
<proteinExistence type="predicted"/>
<reference evidence="3" key="1">
    <citation type="submission" date="2019-02" db="EMBL/GenBank/DDBJ databases">
        <title>Draft genome sequence of Planktothrix agardhii NIES-905.</title>
        <authorList>
            <person name="Yamaguchi H."/>
            <person name="Suzuki S."/>
            <person name="Kawachi M."/>
        </authorList>
    </citation>
    <scope>NUCLEOTIDE SEQUENCE [LARGE SCALE GENOMIC DNA]</scope>
    <source>
        <strain evidence="3">CCAP 1459/11A</strain>
    </source>
</reference>
<protein>
    <submittedName>
        <fullName evidence="2">Putative plasmid maintenance system antidote protein, XRE family</fullName>
    </submittedName>
</protein>
<dbReference type="RefSeq" id="WP_026786606.1">
    <property type="nucleotide sequence ID" value="NZ_BJCD01000028.1"/>
</dbReference>
<name>A0A4P5ZGZ8_PLAAG</name>
<dbReference type="SUPFAM" id="SSF47413">
    <property type="entry name" value="lambda repressor-like DNA-binding domains"/>
    <property type="match status" value="1"/>
</dbReference>